<evidence type="ECO:0000256" key="1">
    <source>
        <dbReference type="SAM" id="SignalP"/>
    </source>
</evidence>
<name>A0A940X4X0_9GAMM</name>
<dbReference type="EMBL" id="JAGKTC010000003">
    <property type="protein sequence ID" value="MBP3985222.1"/>
    <property type="molecule type" value="Genomic_DNA"/>
</dbReference>
<sequence length="202" mass="22134">MRRIGWLVVLLLVAGTGFAQARKQVGQVKGQAVYADQIVGKTAQEQAEAARNLFMRPIVQGWARQHAAQFKLSAEEATRLADDIRAYAACSGNDYTLPENPAMRDKVLQGLGGNIKLQKALYDAFGGGRVLFQQGGVEAFDATRKLLEQKEAAGEFAITDPQVRQLAYAYWTRDHGPMMLSEPGQVARALDLRSVVARCPSK</sequence>
<organism evidence="2 3">
    <name type="scientific">Pseudoxanthomonas helianthi</name>
    <dbReference type="NCBI Taxonomy" id="1453541"/>
    <lineage>
        <taxon>Bacteria</taxon>
        <taxon>Pseudomonadati</taxon>
        <taxon>Pseudomonadota</taxon>
        <taxon>Gammaproteobacteria</taxon>
        <taxon>Lysobacterales</taxon>
        <taxon>Lysobacteraceae</taxon>
        <taxon>Pseudoxanthomonas</taxon>
    </lineage>
</organism>
<protein>
    <submittedName>
        <fullName evidence="2">Uncharacterized protein</fullName>
    </submittedName>
</protein>
<reference evidence="2" key="1">
    <citation type="journal article" date="2016" name="Int. J. Syst. Evol. Microbiol.">
        <title>Pseudoxanthomonas helianthi sp. nov., isolated from roots of Jerusalem artichoke (Helianthus tuberosus).</title>
        <authorList>
            <person name="Kittiwongwattana C."/>
            <person name="Thawai C."/>
        </authorList>
    </citation>
    <scope>NUCLEOTIDE SEQUENCE</scope>
    <source>
        <strain evidence="2">110414</strain>
    </source>
</reference>
<dbReference type="RefSeq" id="WP_210537103.1">
    <property type="nucleotide sequence ID" value="NZ_JAGKTC010000003.1"/>
</dbReference>
<feature type="chain" id="PRO_5036769664" evidence="1">
    <location>
        <begin position="22"/>
        <end position="202"/>
    </location>
</feature>
<accession>A0A940X4X0</accession>
<dbReference type="Proteomes" id="UP000673447">
    <property type="component" value="Unassembled WGS sequence"/>
</dbReference>
<evidence type="ECO:0000313" key="2">
    <source>
        <dbReference type="EMBL" id="MBP3985222.1"/>
    </source>
</evidence>
<gene>
    <name evidence="2" type="ORF">J5837_12470</name>
</gene>
<evidence type="ECO:0000313" key="3">
    <source>
        <dbReference type="Proteomes" id="UP000673447"/>
    </source>
</evidence>
<keyword evidence="1" id="KW-0732">Signal</keyword>
<reference evidence="2" key="2">
    <citation type="submission" date="2021-03" db="EMBL/GenBank/DDBJ databases">
        <authorList>
            <person name="Cao W."/>
        </authorList>
    </citation>
    <scope>NUCLEOTIDE SEQUENCE</scope>
    <source>
        <strain evidence="2">110414</strain>
    </source>
</reference>
<dbReference type="AlphaFoldDB" id="A0A940X4X0"/>
<feature type="signal peptide" evidence="1">
    <location>
        <begin position="1"/>
        <end position="21"/>
    </location>
</feature>
<proteinExistence type="predicted"/>
<comment type="caution">
    <text evidence="2">The sequence shown here is derived from an EMBL/GenBank/DDBJ whole genome shotgun (WGS) entry which is preliminary data.</text>
</comment>
<keyword evidence="3" id="KW-1185">Reference proteome</keyword>